<gene>
    <name evidence="8" type="ORF">B0A52_01905</name>
</gene>
<feature type="transmembrane region" description="Helical" evidence="6">
    <location>
        <begin position="506"/>
        <end position="532"/>
    </location>
</feature>
<dbReference type="SUPFAM" id="SSF103473">
    <property type="entry name" value="MFS general substrate transporter"/>
    <property type="match status" value="1"/>
</dbReference>
<evidence type="ECO:0000259" key="7">
    <source>
        <dbReference type="PROSITE" id="PS50850"/>
    </source>
</evidence>
<feature type="transmembrane region" description="Helical" evidence="6">
    <location>
        <begin position="83"/>
        <end position="101"/>
    </location>
</feature>
<reference evidence="8 9" key="1">
    <citation type="submission" date="2017-03" db="EMBL/GenBank/DDBJ databases">
        <title>Genomes of endolithic fungi from Antarctica.</title>
        <authorList>
            <person name="Coleine C."/>
            <person name="Masonjones S."/>
            <person name="Stajich J.E."/>
        </authorList>
    </citation>
    <scope>NUCLEOTIDE SEQUENCE [LARGE SCALE GENOMIC DNA]</scope>
    <source>
        <strain evidence="8 9">CCFEE 6314</strain>
    </source>
</reference>
<keyword evidence="2 6" id="KW-0812">Transmembrane</keyword>
<dbReference type="GO" id="GO:0005886">
    <property type="term" value="C:plasma membrane"/>
    <property type="evidence" value="ECO:0007669"/>
    <property type="project" value="TreeGrafter"/>
</dbReference>
<feature type="region of interest" description="Disordered" evidence="5">
    <location>
        <begin position="1"/>
        <end position="20"/>
    </location>
</feature>
<feature type="transmembrane region" description="Helical" evidence="6">
    <location>
        <begin position="405"/>
        <end position="423"/>
    </location>
</feature>
<feature type="domain" description="Major facilitator superfamily (MFS) profile" evidence="7">
    <location>
        <begin position="48"/>
        <end position="527"/>
    </location>
</feature>
<dbReference type="AlphaFoldDB" id="A0A438NEB4"/>
<evidence type="ECO:0000256" key="6">
    <source>
        <dbReference type="SAM" id="Phobius"/>
    </source>
</evidence>
<evidence type="ECO:0000256" key="2">
    <source>
        <dbReference type="ARBA" id="ARBA00022692"/>
    </source>
</evidence>
<keyword evidence="3 6" id="KW-1133">Transmembrane helix</keyword>
<evidence type="ECO:0000313" key="9">
    <source>
        <dbReference type="Proteomes" id="UP000288859"/>
    </source>
</evidence>
<feature type="transmembrane region" description="Helical" evidence="6">
    <location>
        <begin position="113"/>
        <end position="132"/>
    </location>
</feature>
<dbReference type="InterPro" id="IPR036259">
    <property type="entry name" value="MFS_trans_sf"/>
</dbReference>
<dbReference type="FunFam" id="1.20.1720.10:FF:000012">
    <property type="entry name" value="MFS toxin efflux pump (AflT)"/>
    <property type="match status" value="1"/>
</dbReference>
<dbReference type="Pfam" id="PF07690">
    <property type="entry name" value="MFS_1"/>
    <property type="match status" value="1"/>
</dbReference>
<accession>A0A438NEB4</accession>
<dbReference type="PANTHER" id="PTHR23501:SF199">
    <property type="entry name" value="MFS EFFLUX TRANSPORTER INPD-RELATED"/>
    <property type="match status" value="1"/>
</dbReference>
<dbReference type="CDD" id="cd17502">
    <property type="entry name" value="MFS_Azr1_MDR_like"/>
    <property type="match status" value="1"/>
</dbReference>
<keyword evidence="4 6" id="KW-0472">Membrane</keyword>
<protein>
    <recommendedName>
        <fullName evidence="7">Major facilitator superfamily (MFS) profile domain-containing protein</fullName>
    </recommendedName>
</protein>
<feature type="transmembrane region" description="Helical" evidence="6">
    <location>
        <begin position="272"/>
        <end position="291"/>
    </location>
</feature>
<dbReference type="FunFam" id="1.20.1250.20:FF:000196">
    <property type="entry name" value="MFS toxin efflux pump (AflT)"/>
    <property type="match status" value="1"/>
</dbReference>
<evidence type="ECO:0000256" key="3">
    <source>
        <dbReference type="ARBA" id="ARBA00022989"/>
    </source>
</evidence>
<dbReference type="VEuPathDB" id="FungiDB:PV10_07685"/>
<dbReference type="Gene3D" id="1.20.1720.10">
    <property type="entry name" value="Multidrug resistance protein D"/>
    <property type="match status" value="1"/>
</dbReference>
<feature type="transmembrane region" description="Helical" evidence="6">
    <location>
        <begin position="45"/>
        <end position="71"/>
    </location>
</feature>
<dbReference type="InterPro" id="IPR020846">
    <property type="entry name" value="MFS_dom"/>
</dbReference>
<comment type="subcellular location">
    <subcellularLocation>
        <location evidence="1">Membrane</location>
        <topology evidence="1">Multi-pass membrane protein</topology>
    </subcellularLocation>
</comment>
<feature type="transmembrane region" description="Helical" evidence="6">
    <location>
        <begin position="311"/>
        <end position="332"/>
    </location>
</feature>
<dbReference type="PROSITE" id="PS50850">
    <property type="entry name" value="MFS"/>
    <property type="match status" value="1"/>
</dbReference>
<dbReference type="Gene3D" id="1.20.1250.20">
    <property type="entry name" value="MFS general substrate transporter like domains"/>
    <property type="match status" value="1"/>
</dbReference>
<name>A0A438NEB4_EXOME</name>
<dbReference type="OrthoDB" id="10021397at2759"/>
<proteinExistence type="predicted"/>
<feature type="transmembrane region" description="Helical" evidence="6">
    <location>
        <begin position="138"/>
        <end position="159"/>
    </location>
</feature>
<dbReference type="InterPro" id="IPR011701">
    <property type="entry name" value="MFS"/>
</dbReference>
<evidence type="ECO:0000256" key="1">
    <source>
        <dbReference type="ARBA" id="ARBA00004141"/>
    </source>
</evidence>
<dbReference type="GO" id="GO:0022857">
    <property type="term" value="F:transmembrane transporter activity"/>
    <property type="evidence" value="ECO:0007669"/>
    <property type="project" value="InterPro"/>
</dbReference>
<evidence type="ECO:0000256" key="4">
    <source>
        <dbReference type="ARBA" id="ARBA00023136"/>
    </source>
</evidence>
<comment type="caution">
    <text evidence="8">The sequence shown here is derived from an EMBL/GenBank/DDBJ whole genome shotgun (WGS) entry which is preliminary data.</text>
</comment>
<evidence type="ECO:0000256" key="5">
    <source>
        <dbReference type="SAM" id="MobiDB-lite"/>
    </source>
</evidence>
<feature type="transmembrane region" description="Helical" evidence="6">
    <location>
        <begin position="241"/>
        <end position="260"/>
    </location>
</feature>
<organism evidence="8 9">
    <name type="scientific">Exophiala mesophila</name>
    <name type="common">Black yeast-like fungus</name>
    <dbReference type="NCBI Taxonomy" id="212818"/>
    <lineage>
        <taxon>Eukaryota</taxon>
        <taxon>Fungi</taxon>
        <taxon>Dikarya</taxon>
        <taxon>Ascomycota</taxon>
        <taxon>Pezizomycotina</taxon>
        <taxon>Eurotiomycetes</taxon>
        <taxon>Chaetothyriomycetidae</taxon>
        <taxon>Chaetothyriales</taxon>
        <taxon>Herpotrichiellaceae</taxon>
        <taxon>Exophiala</taxon>
    </lineage>
</organism>
<dbReference type="EMBL" id="NAJM01000005">
    <property type="protein sequence ID" value="RVX74073.1"/>
    <property type="molecule type" value="Genomic_DNA"/>
</dbReference>
<feature type="transmembrane region" description="Helical" evidence="6">
    <location>
        <begin position="377"/>
        <end position="399"/>
    </location>
</feature>
<feature type="transmembrane region" description="Helical" evidence="6">
    <location>
        <begin position="435"/>
        <end position="457"/>
    </location>
</feature>
<feature type="transmembrane region" description="Helical" evidence="6">
    <location>
        <begin position="171"/>
        <end position="192"/>
    </location>
</feature>
<dbReference type="Proteomes" id="UP000288859">
    <property type="component" value="Unassembled WGS sequence"/>
</dbReference>
<sequence>MSAQSETSPAKQTQDADTPNQSLPIHEFEIKDDEIEVEEIKGIKLFTIMLALCLAVFCVALDNTIIATAIPHITNEFETVQDIGWYGSAYFLTTCVCQPVFGTLYSSFDFRGTFLFGLAMFEIGSLICGVARTSSIFIVGRAIAGLGAAGIISGPLVLIARILPMNKRPQFSSLILSMWGFASVAGPLMGGAMSDRATWRWCFFINLPVGLISTVLILWLLHLPQTDKQMQLPFINRVKRIDFLGMVTFMVATICLLLALQWGGTAYSWSNARIIVLFCMFGFLTAAFVGIQIWKGDTAIVPPKVAGQRSIVFAALFSACLGGGFFFFVYYIPFWFQAVSGASATESGLDNIPLMLSQAIGTVVSGALTARWGHYMPFVMLSVVLMSTGAGLITTFSVGMPASKWIGYQILYGIGVGVGFQQPQIAVQAILSSDLIAIGISLMFFTQLLGGAVFLAIGQNVFANRLVAELSASQVPGLDPIMVLESGATEFRHGLGLQADQILVVIQAYATALVASYRVGLIVSCLAMLGALGMKWKSIKGLATIEVGM</sequence>
<dbReference type="PANTHER" id="PTHR23501">
    <property type="entry name" value="MAJOR FACILITATOR SUPERFAMILY"/>
    <property type="match status" value="1"/>
</dbReference>
<feature type="transmembrane region" description="Helical" evidence="6">
    <location>
        <begin position="198"/>
        <end position="221"/>
    </location>
</feature>
<evidence type="ECO:0000313" key="8">
    <source>
        <dbReference type="EMBL" id="RVX74073.1"/>
    </source>
</evidence>